<dbReference type="SUPFAM" id="SSF46689">
    <property type="entry name" value="Homeodomain-like"/>
    <property type="match status" value="1"/>
</dbReference>
<name>A0ABP6T2N1_9ACTN</name>
<dbReference type="Proteomes" id="UP001501676">
    <property type="component" value="Unassembled WGS sequence"/>
</dbReference>
<dbReference type="SUPFAM" id="SSF48498">
    <property type="entry name" value="Tetracyclin repressor-like, C-terminal domain"/>
    <property type="match status" value="1"/>
</dbReference>
<feature type="region of interest" description="Disordered" evidence="3">
    <location>
        <begin position="1"/>
        <end position="21"/>
    </location>
</feature>
<dbReference type="RefSeq" id="WP_345730604.1">
    <property type="nucleotide sequence ID" value="NZ_BAAAYN010000032.1"/>
</dbReference>
<evidence type="ECO:0000256" key="2">
    <source>
        <dbReference type="PROSITE-ProRule" id="PRU00335"/>
    </source>
</evidence>
<comment type="caution">
    <text evidence="5">The sequence shown here is derived from an EMBL/GenBank/DDBJ whole genome shotgun (WGS) entry which is preliminary data.</text>
</comment>
<dbReference type="InterPro" id="IPR036271">
    <property type="entry name" value="Tet_transcr_reg_TetR-rel_C_sf"/>
</dbReference>
<dbReference type="InterPro" id="IPR001647">
    <property type="entry name" value="HTH_TetR"/>
</dbReference>
<proteinExistence type="predicted"/>
<evidence type="ECO:0000256" key="3">
    <source>
        <dbReference type="SAM" id="MobiDB-lite"/>
    </source>
</evidence>
<organism evidence="5 6">
    <name type="scientific">Cryptosporangium minutisporangium</name>
    <dbReference type="NCBI Taxonomy" id="113569"/>
    <lineage>
        <taxon>Bacteria</taxon>
        <taxon>Bacillati</taxon>
        <taxon>Actinomycetota</taxon>
        <taxon>Actinomycetes</taxon>
        <taxon>Cryptosporangiales</taxon>
        <taxon>Cryptosporangiaceae</taxon>
        <taxon>Cryptosporangium</taxon>
    </lineage>
</organism>
<dbReference type="InterPro" id="IPR050109">
    <property type="entry name" value="HTH-type_TetR-like_transc_reg"/>
</dbReference>
<sequence>MPSAAGKAEKSARARRPRGSINPTDIIAGAFDFFRDTPLEQWSIPQLAAHLDVGVTSIYWYFRTKRELVVAMTEAALSSFYERMPPLRGDDWEELLRNFFLDYHRLLAADELACDLIVRQIGASGDETTARSWPRAQELFTALAAAGLPDALVQHAFFTLSVYTQGFLLVERKGRYAPPLSTAAPDDPSSELEFGITNILRGLRPLLATEPTTQANSVA</sequence>
<evidence type="ECO:0000259" key="4">
    <source>
        <dbReference type="PROSITE" id="PS50977"/>
    </source>
</evidence>
<evidence type="ECO:0000256" key="1">
    <source>
        <dbReference type="ARBA" id="ARBA00023125"/>
    </source>
</evidence>
<dbReference type="Gene3D" id="1.10.357.10">
    <property type="entry name" value="Tetracycline Repressor, domain 2"/>
    <property type="match status" value="1"/>
</dbReference>
<dbReference type="PROSITE" id="PS50977">
    <property type="entry name" value="HTH_TETR_2"/>
    <property type="match status" value="1"/>
</dbReference>
<dbReference type="PANTHER" id="PTHR30055:SF207">
    <property type="entry name" value="HTH-TYPE TRANSCRIPTIONAL REPRESSOR FATR"/>
    <property type="match status" value="1"/>
</dbReference>
<protein>
    <recommendedName>
        <fullName evidence="4">HTH tetR-type domain-containing protein</fullName>
    </recommendedName>
</protein>
<feature type="DNA-binding region" description="H-T-H motif" evidence="2">
    <location>
        <begin position="43"/>
        <end position="62"/>
    </location>
</feature>
<evidence type="ECO:0000313" key="5">
    <source>
        <dbReference type="EMBL" id="GAA3391482.1"/>
    </source>
</evidence>
<keyword evidence="6" id="KW-1185">Reference proteome</keyword>
<feature type="domain" description="HTH tetR-type" evidence="4">
    <location>
        <begin position="20"/>
        <end position="80"/>
    </location>
</feature>
<keyword evidence="1 2" id="KW-0238">DNA-binding</keyword>
<evidence type="ECO:0000313" key="6">
    <source>
        <dbReference type="Proteomes" id="UP001501676"/>
    </source>
</evidence>
<gene>
    <name evidence="5" type="ORF">GCM10020369_49620</name>
</gene>
<reference evidence="6" key="1">
    <citation type="journal article" date="2019" name="Int. J. Syst. Evol. Microbiol.">
        <title>The Global Catalogue of Microorganisms (GCM) 10K type strain sequencing project: providing services to taxonomists for standard genome sequencing and annotation.</title>
        <authorList>
            <consortium name="The Broad Institute Genomics Platform"/>
            <consortium name="The Broad Institute Genome Sequencing Center for Infectious Disease"/>
            <person name="Wu L."/>
            <person name="Ma J."/>
        </authorList>
    </citation>
    <scope>NUCLEOTIDE SEQUENCE [LARGE SCALE GENOMIC DNA]</scope>
    <source>
        <strain evidence="6">JCM 9458</strain>
    </source>
</reference>
<dbReference type="PANTHER" id="PTHR30055">
    <property type="entry name" value="HTH-TYPE TRANSCRIPTIONAL REGULATOR RUTR"/>
    <property type="match status" value="1"/>
</dbReference>
<dbReference type="EMBL" id="BAAAYN010000032">
    <property type="protein sequence ID" value="GAA3391482.1"/>
    <property type="molecule type" value="Genomic_DNA"/>
</dbReference>
<accession>A0ABP6T2N1</accession>
<dbReference type="Gene3D" id="1.10.10.60">
    <property type="entry name" value="Homeodomain-like"/>
    <property type="match status" value="1"/>
</dbReference>
<dbReference type="InterPro" id="IPR009057">
    <property type="entry name" value="Homeodomain-like_sf"/>
</dbReference>
<dbReference type="Pfam" id="PF00440">
    <property type="entry name" value="TetR_N"/>
    <property type="match status" value="1"/>
</dbReference>